<dbReference type="EMBL" id="AZBU02000002">
    <property type="protein sequence ID" value="TKR96854.1"/>
    <property type="molecule type" value="Genomic_DNA"/>
</dbReference>
<dbReference type="EMBL" id="AZBU02000001">
    <property type="protein sequence ID" value="TMS34345.1"/>
    <property type="molecule type" value="Genomic_DNA"/>
</dbReference>
<protein>
    <submittedName>
        <fullName evidence="3">Uncharacterized protein</fullName>
    </submittedName>
</protein>
<comment type="caution">
    <text evidence="3">The sequence shown here is derived from an EMBL/GenBank/DDBJ whole genome shotgun (WGS) entry which is preliminary data.</text>
</comment>
<reference evidence="3" key="1">
    <citation type="submission" date="2013-11" db="EMBL/GenBank/DDBJ databases">
        <authorList>
            <person name="Sternberg P."/>
            <person name="Dillman A."/>
            <person name="Macchietto M."/>
        </authorList>
    </citation>
    <scope>NUCLEOTIDE SEQUENCE</scope>
    <source>
        <strain evidence="3">ALL</strain>
    </source>
</reference>
<accession>A0A4U5PLQ3</accession>
<keyword evidence="2" id="KW-1133">Transmembrane helix</keyword>
<evidence type="ECO:0000313" key="3">
    <source>
        <dbReference type="EMBL" id="TKR96854.1"/>
    </source>
</evidence>
<reference evidence="3 5" key="2">
    <citation type="journal article" date="2015" name="Genome Biol.">
        <title>Comparative genomics of Steinernema reveals deeply conserved gene regulatory networks.</title>
        <authorList>
            <person name="Dillman A.R."/>
            <person name="Macchietto M."/>
            <person name="Porter C.F."/>
            <person name="Rogers A."/>
            <person name="Williams B."/>
            <person name="Antoshechkin I."/>
            <person name="Lee M.M."/>
            <person name="Goodwin Z."/>
            <person name="Lu X."/>
            <person name="Lewis E.E."/>
            <person name="Goodrich-Blair H."/>
            <person name="Stock S.P."/>
            <person name="Adams B.J."/>
            <person name="Sternberg P.W."/>
            <person name="Mortazavi A."/>
        </authorList>
    </citation>
    <scope>NUCLEOTIDE SEQUENCE [LARGE SCALE GENOMIC DNA]</scope>
    <source>
        <strain evidence="3 5">ALL</strain>
    </source>
</reference>
<gene>
    <name evidence="4" type="ORF">L596_001967</name>
    <name evidence="3" type="ORF">L596_010810</name>
</gene>
<dbReference type="AlphaFoldDB" id="A0A4U5PLQ3"/>
<keyword evidence="2" id="KW-0472">Membrane</keyword>
<dbReference type="Proteomes" id="UP000298663">
    <property type="component" value="Chromosome X"/>
</dbReference>
<evidence type="ECO:0000256" key="2">
    <source>
        <dbReference type="SAM" id="Phobius"/>
    </source>
</evidence>
<reference evidence="3 5" key="3">
    <citation type="journal article" date="2019" name="G3 (Bethesda)">
        <title>Hybrid Assembly of the Genome of the Entomopathogenic Nematode Steinernema carpocapsae Identifies the X-Chromosome.</title>
        <authorList>
            <person name="Serra L."/>
            <person name="Macchietto M."/>
            <person name="Macias-Munoz A."/>
            <person name="McGill C.J."/>
            <person name="Rodriguez I.M."/>
            <person name="Rodriguez B."/>
            <person name="Murad R."/>
            <person name="Mortazavi A."/>
        </authorList>
    </citation>
    <scope>NUCLEOTIDE SEQUENCE</scope>
    <source>
        <strain evidence="3 5">ALL</strain>
    </source>
</reference>
<evidence type="ECO:0000313" key="5">
    <source>
        <dbReference type="Proteomes" id="UP000298663"/>
    </source>
</evidence>
<organism evidence="3 5">
    <name type="scientific">Steinernema carpocapsae</name>
    <name type="common">Entomopathogenic nematode</name>
    <dbReference type="NCBI Taxonomy" id="34508"/>
    <lineage>
        <taxon>Eukaryota</taxon>
        <taxon>Metazoa</taxon>
        <taxon>Ecdysozoa</taxon>
        <taxon>Nematoda</taxon>
        <taxon>Chromadorea</taxon>
        <taxon>Rhabditida</taxon>
        <taxon>Tylenchina</taxon>
        <taxon>Panagrolaimomorpha</taxon>
        <taxon>Strongyloidoidea</taxon>
        <taxon>Steinernematidae</taxon>
        <taxon>Steinernema</taxon>
    </lineage>
</organism>
<keyword evidence="2" id="KW-0812">Transmembrane</keyword>
<feature type="coiled-coil region" evidence="1">
    <location>
        <begin position="258"/>
        <end position="297"/>
    </location>
</feature>
<name>A0A4U5PLQ3_STECR</name>
<keyword evidence="1" id="KW-0175">Coiled coil</keyword>
<feature type="transmembrane region" description="Helical" evidence="2">
    <location>
        <begin position="312"/>
        <end position="334"/>
    </location>
</feature>
<sequence length="353" mass="40413">MSISIDLLRKFCYFVSHIMRRKELTLIAVFISTLTLAQTSRICGYCAEEKLEEHPLTFVPSFLSNDGVVGKQIGKSDCNEEYSSVKGMPVVECAGRCLNITFKWKFVGPTVFYTEVHTCEEYHFNVTQLAAYKEEKCYKKRVNGIMQKLCFCKDNLCNEGLTNVRNKTTQLPVSAFYRKQKLQQIETLHRVNETNFEEVKLQAENQRERQRLQRIALKQNGTACTAQPPTTSTISIWKQQAADVRELIKEHERWKKIKEEEKLAERKALEEKEAARRKAAKEEAAKRKADLKAAAKNKPIVIGATSLDNLVVISYIVIGFIGLSSLFFLVRWGYLRCAHCRAQKNNAPTDDIA</sequence>
<evidence type="ECO:0000313" key="4">
    <source>
        <dbReference type="EMBL" id="TMS34345.1"/>
    </source>
</evidence>
<keyword evidence="5" id="KW-1185">Reference proteome</keyword>
<evidence type="ECO:0000256" key="1">
    <source>
        <dbReference type="SAM" id="Coils"/>
    </source>
</evidence>
<proteinExistence type="predicted"/>